<feature type="compositionally biased region" description="Polar residues" evidence="3">
    <location>
        <begin position="143"/>
        <end position="157"/>
    </location>
</feature>
<dbReference type="AlphaFoldDB" id="A0A9W9U223"/>
<dbReference type="EMBL" id="JAPZBO010000008">
    <property type="protein sequence ID" value="KAJ5308152.1"/>
    <property type="molecule type" value="Genomic_DNA"/>
</dbReference>
<dbReference type="InterPro" id="IPR052462">
    <property type="entry name" value="SLIRP/GR-RBP-like"/>
</dbReference>
<feature type="compositionally biased region" description="Basic residues" evidence="3">
    <location>
        <begin position="455"/>
        <end position="468"/>
    </location>
</feature>
<comment type="caution">
    <text evidence="5">The sequence shown here is derived from an EMBL/GenBank/DDBJ whole genome shotgun (WGS) entry which is preliminary data.</text>
</comment>
<feature type="region of interest" description="Disordered" evidence="3">
    <location>
        <begin position="489"/>
        <end position="530"/>
    </location>
</feature>
<feature type="compositionally biased region" description="Low complexity" evidence="3">
    <location>
        <begin position="618"/>
        <end position="631"/>
    </location>
</feature>
<gene>
    <name evidence="5" type="ORF">N7476_008808</name>
</gene>
<reference evidence="5" key="2">
    <citation type="journal article" date="2023" name="IMA Fungus">
        <title>Comparative genomic study of the Penicillium genus elucidates a diverse pangenome and 15 lateral gene transfer events.</title>
        <authorList>
            <person name="Petersen C."/>
            <person name="Sorensen T."/>
            <person name="Nielsen M.R."/>
            <person name="Sondergaard T.E."/>
            <person name="Sorensen J.L."/>
            <person name="Fitzpatrick D.A."/>
            <person name="Frisvad J.C."/>
            <person name="Nielsen K.L."/>
        </authorList>
    </citation>
    <scope>NUCLEOTIDE SEQUENCE</scope>
    <source>
        <strain evidence="5">IBT 21472</strain>
    </source>
</reference>
<feature type="compositionally biased region" description="Polar residues" evidence="3">
    <location>
        <begin position="632"/>
        <end position="652"/>
    </location>
</feature>
<keyword evidence="6" id="KW-1185">Reference proteome</keyword>
<dbReference type="InterPro" id="IPR000504">
    <property type="entry name" value="RRM_dom"/>
</dbReference>
<feature type="region of interest" description="Disordered" evidence="3">
    <location>
        <begin position="719"/>
        <end position="738"/>
    </location>
</feature>
<feature type="region of interest" description="Disordered" evidence="3">
    <location>
        <begin position="143"/>
        <end position="164"/>
    </location>
</feature>
<evidence type="ECO:0000256" key="3">
    <source>
        <dbReference type="SAM" id="MobiDB-lite"/>
    </source>
</evidence>
<proteinExistence type="predicted"/>
<feature type="region of interest" description="Disordered" evidence="3">
    <location>
        <begin position="890"/>
        <end position="926"/>
    </location>
</feature>
<feature type="region of interest" description="Disordered" evidence="3">
    <location>
        <begin position="185"/>
        <end position="205"/>
    </location>
</feature>
<dbReference type="PROSITE" id="PS50102">
    <property type="entry name" value="RRM"/>
    <property type="match status" value="1"/>
</dbReference>
<dbReference type="InterPro" id="IPR035979">
    <property type="entry name" value="RBD_domain_sf"/>
</dbReference>
<dbReference type="SMART" id="SM00360">
    <property type="entry name" value="RRM"/>
    <property type="match status" value="1"/>
</dbReference>
<dbReference type="PANTHER" id="PTHR48027">
    <property type="entry name" value="HETEROGENEOUS NUCLEAR RIBONUCLEOPROTEIN 87F-RELATED"/>
    <property type="match status" value="1"/>
</dbReference>
<feature type="compositionally biased region" description="Low complexity" evidence="3">
    <location>
        <begin position="331"/>
        <end position="343"/>
    </location>
</feature>
<feature type="region of interest" description="Disordered" evidence="3">
    <location>
        <begin position="762"/>
        <end position="876"/>
    </location>
</feature>
<feature type="compositionally biased region" description="Polar residues" evidence="3">
    <location>
        <begin position="909"/>
        <end position="926"/>
    </location>
</feature>
<feature type="compositionally biased region" description="Basic and acidic residues" evidence="3">
    <location>
        <begin position="858"/>
        <end position="876"/>
    </location>
</feature>
<dbReference type="Pfam" id="PF00076">
    <property type="entry name" value="RRM_1"/>
    <property type="match status" value="1"/>
</dbReference>
<dbReference type="Gene3D" id="3.30.70.330">
    <property type="match status" value="1"/>
</dbReference>
<dbReference type="InterPro" id="IPR012677">
    <property type="entry name" value="Nucleotide-bd_a/b_plait_sf"/>
</dbReference>
<keyword evidence="1 2" id="KW-0694">RNA-binding</keyword>
<dbReference type="Proteomes" id="UP001147746">
    <property type="component" value="Unassembled WGS sequence"/>
</dbReference>
<evidence type="ECO:0000259" key="4">
    <source>
        <dbReference type="PROSITE" id="PS50102"/>
    </source>
</evidence>
<evidence type="ECO:0000256" key="2">
    <source>
        <dbReference type="PROSITE-ProRule" id="PRU00176"/>
    </source>
</evidence>
<evidence type="ECO:0000313" key="5">
    <source>
        <dbReference type="EMBL" id="KAJ5308152.1"/>
    </source>
</evidence>
<dbReference type="SUPFAM" id="SSF54928">
    <property type="entry name" value="RNA-binding domain, RBD"/>
    <property type="match status" value="1"/>
</dbReference>
<organism evidence="5 6">
    <name type="scientific">Penicillium atrosanguineum</name>
    <dbReference type="NCBI Taxonomy" id="1132637"/>
    <lineage>
        <taxon>Eukaryota</taxon>
        <taxon>Fungi</taxon>
        <taxon>Dikarya</taxon>
        <taxon>Ascomycota</taxon>
        <taxon>Pezizomycotina</taxon>
        <taxon>Eurotiomycetes</taxon>
        <taxon>Eurotiomycetidae</taxon>
        <taxon>Eurotiales</taxon>
        <taxon>Aspergillaceae</taxon>
        <taxon>Penicillium</taxon>
    </lineage>
</organism>
<accession>A0A9W9U223</accession>
<feature type="domain" description="RRM" evidence="4">
    <location>
        <begin position="533"/>
        <end position="611"/>
    </location>
</feature>
<feature type="compositionally biased region" description="Polar residues" evidence="3">
    <location>
        <begin position="498"/>
        <end position="509"/>
    </location>
</feature>
<feature type="region of interest" description="Disordered" evidence="3">
    <location>
        <begin position="330"/>
        <end position="468"/>
    </location>
</feature>
<dbReference type="GO" id="GO:0003723">
    <property type="term" value="F:RNA binding"/>
    <property type="evidence" value="ECO:0007669"/>
    <property type="project" value="UniProtKB-UniRule"/>
</dbReference>
<reference evidence="5" key="1">
    <citation type="submission" date="2022-12" db="EMBL/GenBank/DDBJ databases">
        <authorList>
            <person name="Petersen C."/>
        </authorList>
    </citation>
    <scope>NUCLEOTIDE SEQUENCE</scope>
    <source>
        <strain evidence="5">IBT 21472</strain>
    </source>
</reference>
<name>A0A9W9U223_9EURO</name>
<feature type="region of interest" description="Disordered" evidence="3">
    <location>
        <begin position="618"/>
        <end position="679"/>
    </location>
</feature>
<feature type="compositionally biased region" description="Polar residues" evidence="3">
    <location>
        <begin position="517"/>
        <end position="527"/>
    </location>
</feature>
<evidence type="ECO:0000256" key="1">
    <source>
        <dbReference type="ARBA" id="ARBA00022884"/>
    </source>
</evidence>
<sequence>MLKPFQIRDLHVSSSPAHGVNSDLPVSHGVVQISAADYDDIASSHPRARLAYIDYEDDEQITVGSSLELSERLDEPVDINERLDSIHVSREEAETMHRFDIRRSNSVLELWRRFENTSNEAPKDAEMTRDTSTTAETAINTVQPVNKSASEDITSPATAPEEDPQPLMAAFEAELSNILESSETFDTQAQGTRSEPAREPSANISSHGIPPVVEQFMAQMLQQICSGVGVMQTELRTRIPELRHQLSEAQRELPENLATSLQALFTHLEAQMRTAFNNLPENGRHMAEEAIQAGKPVAETAVESLRSFATDLDQSTRTLFAAFENEFGRAGSQNTSTTTGSSNAAPGVFFTPPNSVPVPPVPSQESQIHPSDTPTQQKDITASGQTSVRDSGSSYAPRPQPASNPHIEQETQPWNHSSHPPPNWPSDGKPYAQHFQPSPQPPSWASFNANQPWHLHAHPPRHYAHHPPPPRHYTPVAFPPWSSGPPPMPPFLPHGMQQPLNSLPHNHTSAPPPYKVQTHSKNGGNHTETPENKILFIGNVGFNVTEKMIQDVFASKGFIVEVDLPLDSMSGKHAGFGYLQFPTIHPAMAAMNALQGFHIDGHAINLEFSDQMPIERIPASQPSSKAAKSSSLGAQMGSSQSESVHVSDTSVPQEKALRKEEVIPEETVGENSKCSVKRTKSVTFQEPVLSVPEISSSSANAPRAAPPALIDLADDSASNAPPVWGRSHSPPLSAGHPTEREMIDLGMNRFPPVSQLDAHLRANQRQDRASVPPHGVSPGDYASFRRNSRSRLDTDAPVDSATALGANMQDRPTKLPGAKDYNENSSSGGKPLPKVKRSETVKQPFEYASPNDSTAEIPLRRRATERDSLRPSARQRAEIDTWARLDRRERLRSRPSSTQSIPGSFPIEETSQSATTNASPSHSNGFQDPYAESIDNCISSLVDMGYGTPAEGGRSRMAVYAAASNGSLLDAIEMIEEERKAYARQHRQ</sequence>
<feature type="compositionally biased region" description="Polar residues" evidence="3">
    <location>
        <begin position="364"/>
        <end position="394"/>
    </location>
</feature>
<evidence type="ECO:0000313" key="6">
    <source>
        <dbReference type="Proteomes" id="UP001147746"/>
    </source>
</evidence>
<protein>
    <recommendedName>
        <fullName evidence="4">RRM domain-containing protein</fullName>
    </recommendedName>
</protein>